<name>A0A0M6Z873_9HYPH</name>
<organism evidence="4 5">
    <name type="scientific">Roseibium album</name>
    <dbReference type="NCBI Taxonomy" id="311410"/>
    <lineage>
        <taxon>Bacteria</taxon>
        <taxon>Pseudomonadati</taxon>
        <taxon>Pseudomonadota</taxon>
        <taxon>Alphaproteobacteria</taxon>
        <taxon>Hyphomicrobiales</taxon>
        <taxon>Stappiaceae</taxon>
        <taxon>Roseibium</taxon>
    </lineage>
</organism>
<dbReference type="CDD" id="cd03414">
    <property type="entry name" value="CbiX_SirB_C"/>
    <property type="match status" value="1"/>
</dbReference>
<dbReference type="GO" id="GO:0016852">
    <property type="term" value="F:sirohydrochlorin cobaltochelatase activity"/>
    <property type="evidence" value="ECO:0007669"/>
    <property type="project" value="UniProtKB-EC"/>
</dbReference>
<feature type="compositionally biased region" description="Basic residues" evidence="3">
    <location>
        <begin position="318"/>
        <end position="336"/>
    </location>
</feature>
<dbReference type="PANTHER" id="PTHR33542:SF3">
    <property type="entry name" value="SIROHYDROCHLORIN FERROCHELATASE, CHLOROPLASTIC"/>
    <property type="match status" value="1"/>
</dbReference>
<dbReference type="GeneID" id="97668434"/>
<evidence type="ECO:0000256" key="2">
    <source>
        <dbReference type="ARBA" id="ARBA00023239"/>
    </source>
</evidence>
<dbReference type="EMBL" id="CXWC01000002">
    <property type="protein sequence ID" value="CTQ66191.1"/>
    <property type="molecule type" value="Genomic_DNA"/>
</dbReference>
<protein>
    <submittedName>
        <fullName evidence="4">Sirohydrochlorin cobaltochelatase</fullName>
        <ecNumber evidence="4">4.99.1.3</ecNumber>
    </submittedName>
</protein>
<keyword evidence="5" id="KW-1185">Reference proteome</keyword>
<accession>A0A0M6Z873</accession>
<dbReference type="OrthoDB" id="9797895at2"/>
<dbReference type="RefSeq" id="WP_055115578.1">
    <property type="nucleotide sequence ID" value="NZ_CXWA01000002.1"/>
</dbReference>
<dbReference type="SUPFAM" id="SSF53800">
    <property type="entry name" value="Chelatase"/>
    <property type="match status" value="1"/>
</dbReference>
<keyword evidence="2 4" id="KW-0456">Lyase</keyword>
<dbReference type="Pfam" id="PF01903">
    <property type="entry name" value="CbiX"/>
    <property type="match status" value="2"/>
</dbReference>
<dbReference type="InterPro" id="IPR050963">
    <property type="entry name" value="Sirohydro_Cobaltochel/CbiX"/>
</dbReference>
<dbReference type="EC" id="4.99.1.3" evidence="4"/>
<dbReference type="Proteomes" id="UP000049983">
    <property type="component" value="Unassembled WGS sequence"/>
</dbReference>
<feature type="region of interest" description="Disordered" evidence="3">
    <location>
        <begin position="281"/>
        <end position="339"/>
    </location>
</feature>
<evidence type="ECO:0000256" key="1">
    <source>
        <dbReference type="ARBA" id="ARBA00022723"/>
    </source>
</evidence>
<gene>
    <name evidence="4" type="primary">cbiX</name>
    <name evidence="4" type="ORF">LA5096_01000</name>
</gene>
<evidence type="ECO:0000256" key="3">
    <source>
        <dbReference type="SAM" id="MobiDB-lite"/>
    </source>
</evidence>
<sequence length="379" mass="41797">MSKKGIMICGHGSRAKSAEEEFALLAKGVRRLYPDIPVEYGFLEYSAPNIHMGLDALRDAGVSEIIAVPGMLFAATHAKNDIPSVLTTYQDKNEGLTVRYGRELGLHPQMIAAFQARILEALGVDHVHDGDLYDTMLVVVGRGTSDTLANAEAARLTRIVSENLGFGWSETVYSGVTFPSVGRGLEMALKLGYKKIVVAPYFLFSGKLIDRIYNYVDRVAASVPDVTFYKAHYLSDQDHVINTFAERIEEAATGTIVETQDLMASFKDRLAKGEIEVHHHHAEFRDPLDDETKDGDGHDHDHHHGHGAGHSHDDHDHGHGHHHHHGHSHGVYKHIGHPNGPRTMIDQGVCCCFMSQFPQEVIDEERALRIEPTGASASA</sequence>
<reference evidence="5" key="1">
    <citation type="submission" date="2015-07" db="EMBL/GenBank/DDBJ databases">
        <authorList>
            <person name="Rodrigo-Torres Lidia"/>
            <person name="Arahal R.David."/>
        </authorList>
    </citation>
    <scope>NUCLEOTIDE SEQUENCE [LARGE SCALE GENOMIC DNA]</scope>
    <source>
        <strain evidence="5">CECT 5096</strain>
    </source>
</reference>
<dbReference type="PANTHER" id="PTHR33542">
    <property type="entry name" value="SIROHYDROCHLORIN FERROCHELATASE, CHLOROPLASTIC"/>
    <property type="match status" value="1"/>
</dbReference>
<evidence type="ECO:0000313" key="4">
    <source>
        <dbReference type="EMBL" id="CTQ66191.1"/>
    </source>
</evidence>
<dbReference type="Gene3D" id="3.40.50.1400">
    <property type="match status" value="2"/>
</dbReference>
<dbReference type="STRING" id="311410.LA5095_02144"/>
<keyword evidence="1" id="KW-0479">Metal-binding</keyword>
<evidence type="ECO:0000313" key="5">
    <source>
        <dbReference type="Proteomes" id="UP000049983"/>
    </source>
</evidence>
<proteinExistence type="predicted"/>
<dbReference type="CDD" id="cd03416">
    <property type="entry name" value="CbiX_SirB_N"/>
    <property type="match status" value="1"/>
</dbReference>
<dbReference type="InterPro" id="IPR002762">
    <property type="entry name" value="CbiX-like"/>
</dbReference>
<dbReference type="AlphaFoldDB" id="A0A0M6Z873"/>
<dbReference type="GO" id="GO:0046872">
    <property type="term" value="F:metal ion binding"/>
    <property type="evidence" value="ECO:0007669"/>
    <property type="project" value="UniProtKB-KW"/>
</dbReference>